<keyword evidence="2" id="KW-1003">Cell membrane</keyword>
<evidence type="ECO:0000256" key="5">
    <source>
        <dbReference type="ARBA" id="ARBA00023136"/>
    </source>
</evidence>
<comment type="subcellular location">
    <subcellularLocation>
        <location evidence="1">Cell membrane</location>
        <topology evidence="1">Multi-pass membrane protein</topology>
    </subcellularLocation>
</comment>
<feature type="transmembrane region" description="Helical" evidence="7">
    <location>
        <begin position="286"/>
        <end position="313"/>
    </location>
</feature>
<sequence>MLQTLARDLRFAGRMLRKTPVFTAIAVLVIALGTGAVTTIFSVANAVALRPLPGVSNADAVVEVHRALPDGTGDNWVSYPLYRFLRDGAATRPMADLAAWSFMPLTIDAGEESVAAQGAIVTGNYFGALGVRPALGRFFTPDEDGAPGAHPVVVISHGFWTTRLGADPRVIGRTVRVNGYAFTVVGVAPPRFGGVFALMRTDAWVPMAALPLLSPGNDLLTNPRPGWLQTFALVRSGVDRSVVQRELSRLVAQYAAEGNGPADDRRYTTVRLASLSGLPYDMHGRVLGFMALLLGASGLVLLIASINVAAMLLARAVARRRETAVRLALGATRGRLVRQLLTESLLLYVVGAAGGVLIALYATRLLARLPLSVSLPLAPDFAPDARVLAFALVLSLVTGVAFGLAPALQSARVGVSGRLRDDTAGAGSRRSTVQSLLIAGQMSVSFLLLVAAGLFLRALDRGRHVDLGFDTSNVAVAGFDLGMHEYDDAKGRLLLHALKDRIAQSPRVVAVSYARNLPLSGGNSVDLRIDGSPVPPANADGTPVRFEEVDAGYFETLQMPIVEGRGFIAADDERAARVAVVNQAFVRRFWPAGGSAIGRTFRRGSEAVTIVGVARDAKYWSLGEELRPFAYFAIGQAAARRRADHAELLVRTSGDAARLAPAIRAAVRELDPALPAPAVTTLSAETSGVLLPQRVGALVTAVMGAVGLLLAAVGLYGIVAYLVGQRAREIGVRMALGAGRRDVLRLVTGDGMRPVAVGLGIGLLLAVGTTRLLMSFLLGVSPLDVVTFAGGAAILIAVALAASWLPARRAAATDPVRALRAE</sequence>
<feature type="domain" description="MacB-like periplasmic core" evidence="9">
    <location>
        <begin position="501"/>
        <end position="659"/>
    </location>
</feature>
<protein>
    <submittedName>
        <fullName evidence="10">Permease</fullName>
    </submittedName>
</protein>
<evidence type="ECO:0000259" key="9">
    <source>
        <dbReference type="Pfam" id="PF12704"/>
    </source>
</evidence>
<organism evidence="10 11">
    <name type="scientific">Gemmatirosa kalamazoonensis</name>
    <dbReference type="NCBI Taxonomy" id="861299"/>
    <lineage>
        <taxon>Bacteria</taxon>
        <taxon>Pseudomonadati</taxon>
        <taxon>Gemmatimonadota</taxon>
        <taxon>Gemmatimonadia</taxon>
        <taxon>Gemmatimonadales</taxon>
        <taxon>Gemmatimonadaceae</taxon>
        <taxon>Gemmatirosa</taxon>
    </lineage>
</organism>
<keyword evidence="5 7" id="KW-0472">Membrane</keyword>
<evidence type="ECO:0000256" key="1">
    <source>
        <dbReference type="ARBA" id="ARBA00004651"/>
    </source>
</evidence>
<evidence type="ECO:0000256" key="6">
    <source>
        <dbReference type="ARBA" id="ARBA00038076"/>
    </source>
</evidence>
<comment type="similarity">
    <text evidence="6">Belongs to the ABC-4 integral membrane protein family.</text>
</comment>
<evidence type="ECO:0000313" key="11">
    <source>
        <dbReference type="Proteomes" id="UP000019151"/>
    </source>
</evidence>
<keyword evidence="10" id="KW-0614">Plasmid</keyword>
<feature type="transmembrane region" description="Helical" evidence="7">
    <location>
        <begin position="21"/>
        <end position="44"/>
    </location>
</feature>
<reference evidence="10 11" key="1">
    <citation type="journal article" date="2014" name="Genome Announc.">
        <title>Genome Sequence and Methylome of Soil Bacterium Gemmatirosa kalamazoonensis KBS708T, a Member of the Rarely Cultivated Gemmatimonadetes Phylum.</title>
        <authorList>
            <person name="Debruyn J.M."/>
            <person name="Radosevich M."/>
            <person name="Wommack K.E."/>
            <person name="Polson S.W."/>
            <person name="Hauser L.J."/>
            <person name="Fawaz M.N."/>
            <person name="Korlach J."/>
            <person name="Tsai Y.C."/>
        </authorList>
    </citation>
    <scope>NUCLEOTIDE SEQUENCE [LARGE SCALE GENOMIC DNA]</scope>
    <source>
        <strain evidence="10 11">KBS708</strain>
        <plasmid evidence="11">Plasmid 2</plasmid>
    </source>
</reference>
<dbReference type="InterPro" id="IPR025857">
    <property type="entry name" value="MacB_PCD"/>
</dbReference>
<feature type="domain" description="MacB-like periplasmic core" evidence="9">
    <location>
        <begin position="23"/>
        <end position="249"/>
    </location>
</feature>
<dbReference type="PANTHER" id="PTHR30572:SF4">
    <property type="entry name" value="ABC TRANSPORTER PERMEASE YTRF"/>
    <property type="match status" value="1"/>
</dbReference>
<dbReference type="GO" id="GO:0005886">
    <property type="term" value="C:plasma membrane"/>
    <property type="evidence" value="ECO:0007669"/>
    <property type="project" value="UniProtKB-SubCell"/>
</dbReference>
<evidence type="ECO:0000313" key="10">
    <source>
        <dbReference type="EMBL" id="AHG93676.1"/>
    </source>
</evidence>
<dbReference type="InterPro" id="IPR003838">
    <property type="entry name" value="ABC3_permease_C"/>
</dbReference>
<dbReference type="GO" id="GO:0022857">
    <property type="term" value="F:transmembrane transporter activity"/>
    <property type="evidence" value="ECO:0007669"/>
    <property type="project" value="TreeGrafter"/>
</dbReference>
<dbReference type="OrthoDB" id="5933722at2"/>
<proteinExistence type="inferred from homology"/>
<keyword evidence="4 7" id="KW-1133">Transmembrane helix</keyword>
<feature type="transmembrane region" description="Helical" evidence="7">
    <location>
        <begin position="755"/>
        <end position="779"/>
    </location>
</feature>
<accession>W0RSL7</accession>
<dbReference type="PANTHER" id="PTHR30572">
    <property type="entry name" value="MEMBRANE COMPONENT OF TRANSPORTER-RELATED"/>
    <property type="match status" value="1"/>
</dbReference>
<dbReference type="HOGENOM" id="CLU_009433_0_0_0"/>
<feature type="transmembrane region" description="Helical" evidence="7">
    <location>
        <begin position="436"/>
        <end position="456"/>
    </location>
</feature>
<feature type="transmembrane region" description="Helical" evidence="7">
    <location>
        <begin position="785"/>
        <end position="807"/>
    </location>
</feature>
<feature type="transmembrane region" description="Helical" evidence="7">
    <location>
        <begin position="345"/>
        <end position="367"/>
    </location>
</feature>
<dbReference type="InterPro" id="IPR017800">
    <property type="entry name" value="ADOP"/>
</dbReference>
<dbReference type="eggNOG" id="COG0577">
    <property type="taxonomic scope" value="Bacteria"/>
</dbReference>
<dbReference type="RefSeq" id="WP_025414970.1">
    <property type="nucleotide sequence ID" value="NZ_CP007130.1"/>
</dbReference>
<dbReference type="Pfam" id="PF12704">
    <property type="entry name" value="MacB_PCD"/>
    <property type="match status" value="2"/>
</dbReference>
<dbReference type="EMBL" id="CP007130">
    <property type="protein sequence ID" value="AHG93676.1"/>
    <property type="molecule type" value="Genomic_DNA"/>
</dbReference>
<dbReference type="InParanoid" id="W0RSL7"/>
<feature type="transmembrane region" description="Helical" evidence="7">
    <location>
        <begin position="387"/>
        <end position="408"/>
    </location>
</feature>
<keyword evidence="11" id="KW-1185">Reference proteome</keyword>
<geneLocation type="plasmid" evidence="10 11">
    <name>2</name>
</geneLocation>
<keyword evidence="3 7" id="KW-0812">Transmembrane</keyword>
<evidence type="ECO:0000256" key="2">
    <source>
        <dbReference type="ARBA" id="ARBA00022475"/>
    </source>
</evidence>
<evidence type="ECO:0000256" key="7">
    <source>
        <dbReference type="SAM" id="Phobius"/>
    </source>
</evidence>
<dbReference type="NCBIfam" id="TIGR03434">
    <property type="entry name" value="ADOP"/>
    <property type="match status" value="1"/>
</dbReference>
<gene>
    <name evidence="10" type="ORF">J421_6141</name>
</gene>
<dbReference type="Proteomes" id="UP000019151">
    <property type="component" value="Plasmid 2"/>
</dbReference>
<dbReference type="AlphaFoldDB" id="W0RSL7"/>
<evidence type="ECO:0000256" key="3">
    <source>
        <dbReference type="ARBA" id="ARBA00022692"/>
    </source>
</evidence>
<evidence type="ECO:0000256" key="4">
    <source>
        <dbReference type="ARBA" id="ARBA00022989"/>
    </source>
</evidence>
<name>W0RSL7_9BACT</name>
<evidence type="ECO:0000259" key="8">
    <source>
        <dbReference type="Pfam" id="PF02687"/>
    </source>
</evidence>
<dbReference type="InterPro" id="IPR050250">
    <property type="entry name" value="Macrolide_Exporter_MacB"/>
</dbReference>
<feature type="domain" description="ABC3 transporter permease C-terminal" evidence="8">
    <location>
        <begin position="296"/>
        <end position="412"/>
    </location>
</feature>
<dbReference type="KEGG" id="gba:J421_6141"/>
<feature type="transmembrane region" description="Helical" evidence="7">
    <location>
        <begin position="695"/>
        <end position="724"/>
    </location>
</feature>
<feature type="domain" description="ABC3 transporter permease C-terminal" evidence="8">
    <location>
        <begin position="702"/>
        <end position="815"/>
    </location>
</feature>
<dbReference type="Pfam" id="PF02687">
    <property type="entry name" value="FtsX"/>
    <property type="match status" value="2"/>
</dbReference>